<sequence length="481" mass="53242">MITHKRYIPLLLIVLVSGGLYKNAYGQTSSDENLLSEKSYAREPNAVNRIPSSEEVKGYIEYFNSPSPWLEIRKKRIRTLLPGAMAAADLDHWLIICRENNNDPLANHVGCENAGGTAVVLFSKDSESEAVTSRIFSPLSESTALKELGTFDFVIDVDKSQSAIEAASSYLTQQNTKGQIGINSFTVNPLADGLSHSQYIALNDAFTDTDISFKSAEDAIYYWLARKLPEEIEIMAKAAAITSRWEYEAYQAVIPGKSTDLDIAQFLKRKISDAGVGDGWAPSQNPAVNSGPDRGHSHPTDRVIQRGDVIQIDFGIRVFNQWVTDIQRFAYVLQEGEAQPPEQLQHAWKSAINGRNAAFNAMTPGAKGNAVHKAQQYVMQQSGSLPVMWSTGHPVGYVAHDVGPNLGVRPASDKLLDRHMTFAFDGFFSWYYSEDNTDTSTFLHEGKNQKTKTISVEDMVVIQEDGARFLTPPQTSLILIQ</sequence>
<feature type="domain" description="Peptidase M24" evidence="2">
    <location>
        <begin position="233"/>
        <end position="464"/>
    </location>
</feature>
<evidence type="ECO:0000313" key="4">
    <source>
        <dbReference type="Proteomes" id="UP000471381"/>
    </source>
</evidence>
<dbReference type="RefSeq" id="WP_163106441.1">
    <property type="nucleotide sequence ID" value="NZ_JAAAWO010000005.1"/>
</dbReference>
<feature type="region of interest" description="Disordered" evidence="1">
    <location>
        <begin position="277"/>
        <end position="300"/>
    </location>
</feature>
<organism evidence="3 4">
    <name type="scientific">Alteromonas genovensis</name>
    <dbReference type="NCBI Taxonomy" id="471225"/>
    <lineage>
        <taxon>Bacteria</taxon>
        <taxon>Pseudomonadati</taxon>
        <taxon>Pseudomonadota</taxon>
        <taxon>Gammaproteobacteria</taxon>
        <taxon>Alteromonadales</taxon>
        <taxon>Alteromonadaceae</taxon>
        <taxon>Alteromonas/Salinimonas group</taxon>
        <taxon>Alteromonas</taxon>
    </lineage>
</organism>
<comment type="caution">
    <text evidence="3">The sequence shown here is derived from an EMBL/GenBank/DDBJ whole genome shotgun (WGS) entry which is preliminary data.</text>
</comment>
<dbReference type="SUPFAM" id="SSF55920">
    <property type="entry name" value="Creatinase/aminopeptidase"/>
    <property type="match status" value="1"/>
</dbReference>
<keyword evidence="4" id="KW-1185">Reference proteome</keyword>
<dbReference type="PANTHER" id="PTHR46112">
    <property type="entry name" value="AMINOPEPTIDASE"/>
    <property type="match status" value="1"/>
</dbReference>
<dbReference type="InterPro" id="IPR036005">
    <property type="entry name" value="Creatinase/aminopeptidase-like"/>
</dbReference>
<dbReference type="Pfam" id="PF00557">
    <property type="entry name" value="Peptidase_M24"/>
    <property type="match status" value="1"/>
</dbReference>
<dbReference type="Proteomes" id="UP000471381">
    <property type="component" value="Unassembled WGS sequence"/>
</dbReference>
<name>A0A6N9TGY3_9ALTE</name>
<evidence type="ECO:0000313" key="3">
    <source>
        <dbReference type="EMBL" id="NDW15732.1"/>
    </source>
</evidence>
<protein>
    <submittedName>
        <fullName evidence="3">M24 family metallopeptidase</fullName>
    </submittedName>
</protein>
<dbReference type="EMBL" id="JAAAWO010000005">
    <property type="protein sequence ID" value="NDW15732.1"/>
    <property type="molecule type" value="Genomic_DNA"/>
</dbReference>
<dbReference type="CDD" id="cd01066">
    <property type="entry name" value="APP_MetAP"/>
    <property type="match status" value="1"/>
</dbReference>
<dbReference type="PANTHER" id="PTHR46112:SF3">
    <property type="entry name" value="AMINOPEPTIDASE YPDF"/>
    <property type="match status" value="1"/>
</dbReference>
<dbReference type="AlphaFoldDB" id="A0A6N9TGY3"/>
<accession>A0A6N9TGY3</accession>
<evidence type="ECO:0000256" key="1">
    <source>
        <dbReference type="SAM" id="MobiDB-lite"/>
    </source>
</evidence>
<proteinExistence type="predicted"/>
<dbReference type="InterPro" id="IPR050659">
    <property type="entry name" value="Peptidase_M24B"/>
</dbReference>
<evidence type="ECO:0000259" key="2">
    <source>
        <dbReference type="Pfam" id="PF00557"/>
    </source>
</evidence>
<dbReference type="InterPro" id="IPR000994">
    <property type="entry name" value="Pept_M24"/>
</dbReference>
<reference evidence="3 4" key="1">
    <citation type="submission" date="2020-01" db="EMBL/GenBank/DDBJ databases">
        <title>Genomes of bacteria type strains.</title>
        <authorList>
            <person name="Chen J."/>
            <person name="Zhu S."/>
            <person name="Yang J."/>
        </authorList>
    </citation>
    <scope>NUCLEOTIDE SEQUENCE [LARGE SCALE GENOMIC DNA]</scope>
    <source>
        <strain evidence="3 4">LMG 24078</strain>
    </source>
</reference>
<gene>
    <name evidence="3" type="ORF">GTQ48_09390</name>
</gene>
<dbReference type="Gene3D" id="3.90.230.10">
    <property type="entry name" value="Creatinase/methionine aminopeptidase superfamily"/>
    <property type="match status" value="1"/>
</dbReference>